<dbReference type="InterPro" id="IPR037914">
    <property type="entry name" value="SpoVT-AbrB_sf"/>
</dbReference>
<evidence type="ECO:0000313" key="3">
    <source>
        <dbReference type="Proteomes" id="UP001149411"/>
    </source>
</evidence>
<proteinExistence type="predicted"/>
<gene>
    <name evidence="2" type="ORF">EGH25_10560</name>
</gene>
<accession>A0A9Q4C602</accession>
<dbReference type="AlphaFoldDB" id="A0A9Q4C602"/>
<keyword evidence="3" id="KW-1185">Reference proteome</keyword>
<protein>
    <recommendedName>
        <fullName evidence="1">SpoVT-AbrB domain-containing protein</fullName>
    </recommendedName>
</protein>
<dbReference type="InterPro" id="IPR007159">
    <property type="entry name" value="SpoVT-AbrB_dom"/>
</dbReference>
<evidence type="ECO:0000313" key="2">
    <source>
        <dbReference type="EMBL" id="MCX2819790.1"/>
    </source>
</evidence>
<reference evidence="2" key="1">
    <citation type="submission" date="2022-09" db="EMBL/GenBank/DDBJ databases">
        <title>Haloadaptaus new haloarchaeum isolated from saline soil.</title>
        <authorList>
            <person name="Duran-Viseras A."/>
            <person name="Sanchez-Porro C."/>
            <person name="Ventosa A."/>
        </authorList>
    </citation>
    <scope>NUCLEOTIDE SEQUENCE</scope>
    <source>
        <strain evidence="2">F3-133</strain>
    </source>
</reference>
<dbReference type="Proteomes" id="UP001149411">
    <property type="component" value="Unassembled WGS sequence"/>
</dbReference>
<dbReference type="SUPFAM" id="SSF89447">
    <property type="entry name" value="AbrB/MazE/MraZ-like"/>
    <property type="match status" value="1"/>
</dbReference>
<dbReference type="EMBL" id="RKLV01000012">
    <property type="protein sequence ID" value="MCX2819790.1"/>
    <property type="molecule type" value="Genomic_DNA"/>
</dbReference>
<dbReference type="Pfam" id="PF04014">
    <property type="entry name" value="MazE_antitoxin"/>
    <property type="match status" value="1"/>
</dbReference>
<feature type="domain" description="SpoVT-AbrB" evidence="1">
    <location>
        <begin position="16"/>
        <end position="56"/>
    </location>
</feature>
<evidence type="ECO:0000259" key="1">
    <source>
        <dbReference type="Pfam" id="PF04014"/>
    </source>
</evidence>
<comment type="caution">
    <text evidence="2">The sequence shown here is derived from an EMBL/GenBank/DDBJ whole genome shotgun (WGS) entry which is preliminary data.</text>
</comment>
<name>A0A9Q4C602_9EURY</name>
<sequence length="57" mass="6268">MVGKSTGKLGRVGNTKTMRLTIPAGLASDTSFPFEEGDEVEIEIVDDELRIRKQDSE</sequence>
<organism evidence="2 3">
    <name type="scientific">Halorutilus salinus</name>
    <dbReference type="NCBI Taxonomy" id="2487751"/>
    <lineage>
        <taxon>Archaea</taxon>
        <taxon>Methanobacteriati</taxon>
        <taxon>Methanobacteriota</taxon>
        <taxon>Stenosarchaea group</taxon>
        <taxon>Halobacteria</taxon>
        <taxon>Halorutilales</taxon>
        <taxon>Halorutilaceae</taxon>
        <taxon>Halorutilus</taxon>
    </lineage>
</organism>
<dbReference type="RefSeq" id="WP_266088379.1">
    <property type="nucleotide sequence ID" value="NZ_RKLV01000012.1"/>
</dbReference>
<dbReference type="GO" id="GO:0003677">
    <property type="term" value="F:DNA binding"/>
    <property type="evidence" value="ECO:0007669"/>
    <property type="project" value="InterPro"/>
</dbReference>